<evidence type="ECO:0000313" key="1">
    <source>
        <dbReference type="EMBL" id="CUR35857.1"/>
    </source>
</evidence>
<sequence length="67" mass="7111">MWVQLDRDENAAKNILRRGLSTAGHTGTFGLEPINALGELTSTLTGAILLGQVDSLNKESPVTSLCD</sequence>
<reference evidence="2" key="1">
    <citation type="submission" date="2015-10" db="EMBL/GenBank/DDBJ databases">
        <authorList>
            <person name="Regsiter A."/>
            <person name="william w."/>
        </authorList>
    </citation>
    <scope>NUCLEOTIDE SEQUENCE [LARGE SCALE GENOMIC DNA]</scope>
</reference>
<dbReference type="EMBL" id="CZDF01000181">
    <property type="protein sequence ID" value="CUR35857.1"/>
    <property type="molecule type" value="Genomic_DNA"/>
</dbReference>
<protein>
    <recommendedName>
        <fullName evidence="3">Transposase</fullName>
    </recommendedName>
</protein>
<proteinExistence type="predicted"/>
<evidence type="ECO:0008006" key="3">
    <source>
        <dbReference type="Google" id="ProtNLM"/>
    </source>
</evidence>
<gene>
    <name evidence="1" type="ORF">PL9214730014</name>
</gene>
<organism evidence="1 2">
    <name type="scientific">Planktothrix tepida PCC 9214</name>
    <dbReference type="NCBI Taxonomy" id="671072"/>
    <lineage>
        <taxon>Bacteria</taxon>
        <taxon>Bacillati</taxon>
        <taxon>Cyanobacteriota</taxon>
        <taxon>Cyanophyceae</taxon>
        <taxon>Oscillatoriophycideae</taxon>
        <taxon>Oscillatoriales</taxon>
        <taxon>Microcoleaceae</taxon>
        <taxon>Planktothrix</taxon>
    </lineage>
</organism>
<dbReference type="AlphaFoldDB" id="A0A1J1LVX1"/>
<keyword evidence="2" id="KW-1185">Reference proteome</keyword>
<name>A0A1J1LVX1_9CYAN</name>
<dbReference type="Proteomes" id="UP000184315">
    <property type="component" value="Unassembled WGS sequence"/>
</dbReference>
<accession>A0A1J1LVX1</accession>
<evidence type="ECO:0000313" key="2">
    <source>
        <dbReference type="Proteomes" id="UP000184315"/>
    </source>
</evidence>